<dbReference type="EMBL" id="CP012643">
    <property type="protein sequence ID" value="ALI98381.1"/>
    <property type="molecule type" value="Genomic_DNA"/>
</dbReference>
<evidence type="ECO:0000313" key="2">
    <source>
        <dbReference type="Proteomes" id="UP000061382"/>
    </source>
</evidence>
<dbReference type="OrthoDB" id="9791270at2"/>
<evidence type="ECO:0008006" key="3">
    <source>
        <dbReference type="Google" id="ProtNLM"/>
    </source>
</evidence>
<dbReference type="Gene3D" id="1.20.910.10">
    <property type="entry name" value="Heme oxygenase-like"/>
    <property type="match status" value="1"/>
</dbReference>
<accession>A0A0P0CMZ7</accession>
<keyword evidence="2" id="KW-1185">Reference proteome</keyword>
<dbReference type="AlphaFoldDB" id="A0A0P0CMZ7"/>
<sequence>MPVILEKTGYSPTLLPFYQEKIKWLQQELRPHREALMQHPLYESIYDLADLRVFMEHHIFAVWDFMSLLKSLQRHLTCVDVPWTPHGSPANRRLINEIVLEEETDVDPEGNPISHFELYVRAMEECGADTRLIHELLAGVQHGKSIFTQLETLSLPGHTKEFVTHTFKTIQASQPHRIAASFTFGREDVIPDMFRCLIGDLNRRYPGTLDTFQYYMDRHIQLDDEVHSPLAMKMVAELCGEDKHKWEECRQEAVACQKMRLHLWDGILASIRRH</sequence>
<dbReference type="InterPro" id="IPR024423">
    <property type="entry name" value="DUF3050"/>
</dbReference>
<dbReference type="InterPro" id="IPR016084">
    <property type="entry name" value="Haem_Oase-like_multi-hlx"/>
</dbReference>
<dbReference type="Proteomes" id="UP000061382">
    <property type="component" value="Chromosome"/>
</dbReference>
<protein>
    <recommendedName>
        <fullName evidence="3">Heme oxygenase</fullName>
    </recommendedName>
</protein>
<dbReference type="KEGG" id="rti:DC20_04560"/>
<dbReference type="PATRIC" id="fig|512763.3.peg.1012"/>
<dbReference type="STRING" id="512763.DC20_04560"/>
<dbReference type="Pfam" id="PF11251">
    <property type="entry name" value="DUF3050"/>
    <property type="match status" value="1"/>
</dbReference>
<gene>
    <name evidence="1" type="ORF">DC20_04560</name>
</gene>
<organism evidence="1 2">
    <name type="scientific">Rufibacter tibetensis</name>
    <dbReference type="NCBI Taxonomy" id="512763"/>
    <lineage>
        <taxon>Bacteria</taxon>
        <taxon>Pseudomonadati</taxon>
        <taxon>Bacteroidota</taxon>
        <taxon>Cytophagia</taxon>
        <taxon>Cytophagales</taxon>
        <taxon>Hymenobacteraceae</taxon>
        <taxon>Rufibacter</taxon>
    </lineage>
</organism>
<dbReference type="RefSeq" id="WP_062542747.1">
    <property type="nucleotide sequence ID" value="NZ_CP012643.1"/>
</dbReference>
<proteinExistence type="predicted"/>
<evidence type="ECO:0000313" key="1">
    <source>
        <dbReference type="EMBL" id="ALI98381.1"/>
    </source>
</evidence>
<name>A0A0P0CMZ7_9BACT</name>
<dbReference type="SUPFAM" id="SSF48613">
    <property type="entry name" value="Heme oxygenase-like"/>
    <property type="match status" value="1"/>
</dbReference>
<reference evidence="1 2" key="1">
    <citation type="submission" date="2015-08" db="EMBL/GenBank/DDBJ databases">
        <title>Complete genome sequence of Rufibacter tibetensis strain 1351t, a radiation-resistant bacterium from tibet plateau.</title>
        <authorList>
            <person name="Dai J."/>
        </authorList>
    </citation>
    <scope>NUCLEOTIDE SEQUENCE [LARGE SCALE GENOMIC DNA]</scope>
    <source>
        <strain evidence="1 2">1351</strain>
    </source>
</reference>